<protein>
    <submittedName>
        <fullName evidence="1">Uncharacterized protein</fullName>
    </submittedName>
</protein>
<dbReference type="EMBL" id="WKKH01000088">
    <property type="protein sequence ID" value="MRX78898.1"/>
    <property type="molecule type" value="Genomic_DNA"/>
</dbReference>
<accession>A0A7K0G516</accession>
<dbReference type="Proteomes" id="UP000487757">
    <property type="component" value="Unassembled WGS sequence"/>
</dbReference>
<organism evidence="1 2">
    <name type="scientific">Pedobacter petrophilus</name>
    <dbReference type="NCBI Taxonomy" id="1908241"/>
    <lineage>
        <taxon>Bacteria</taxon>
        <taxon>Pseudomonadati</taxon>
        <taxon>Bacteroidota</taxon>
        <taxon>Sphingobacteriia</taxon>
        <taxon>Sphingobacteriales</taxon>
        <taxon>Sphingobacteriaceae</taxon>
        <taxon>Pedobacter</taxon>
    </lineage>
</organism>
<reference evidence="1 2" key="1">
    <citation type="submission" date="2019-11" db="EMBL/GenBank/DDBJ databases">
        <title>Pedobacter petrophilus genome.</title>
        <authorList>
            <person name="Feldbauer M.J."/>
            <person name="Newman J.D."/>
        </authorList>
    </citation>
    <scope>NUCLEOTIDE SEQUENCE [LARGE SCALE GENOMIC DNA]</scope>
    <source>
        <strain evidence="1 2">LMG 29686</strain>
    </source>
</reference>
<gene>
    <name evidence="1" type="ORF">GJU39_22770</name>
</gene>
<dbReference type="AlphaFoldDB" id="A0A7K0G516"/>
<sequence>MGHKKVCLECKKAYSIYGRDITEEINLTCPQCGAKGILMPYRFRPPKKDDLKNWNLTMYLIENGFFYQHIYENHQYVNYPSNMDEAKIFVAKFRSQAFKIKD</sequence>
<dbReference type="RefSeq" id="WP_154283293.1">
    <property type="nucleotide sequence ID" value="NZ_JBHUJQ010000001.1"/>
</dbReference>
<dbReference type="OrthoDB" id="69438at2"/>
<name>A0A7K0G516_9SPHI</name>
<keyword evidence="2" id="KW-1185">Reference proteome</keyword>
<comment type="caution">
    <text evidence="1">The sequence shown here is derived from an EMBL/GenBank/DDBJ whole genome shotgun (WGS) entry which is preliminary data.</text>
</comment>
<evidence type="ECO:0000313" key="1">
    <source>
        <dbReference type="EMBL" id="MRX78898.1"/>
    </source>
</evidence>
<proteinExistence type="predicted"/>
<evidence type="ECO:0000313" key="2">
    <source>
        <dbReference type="Proteomes" id="UP000487757"/>
    </source>
</evidence>